<dbReference type="InParanoid" id="A0A7M7PUB0"/>
<name>A0A7M7PUB0_STRPU</name>
<dbReference type="FunFam" id="3.40.30.10:FF:000029">
    <property type="entry name" value="protein disulfide-isomerase A5 isoform X2"/>
    <property type="match status" value="1"/>
</dbReference>
<evidence type="ECO:0000313" key="5">
    <source>
        <dbReference type="EnsemblMetazoa" id="XP_030856151"/>
    </source>
</evidence>
<dbReference type="Proteomes" id="UP000007110">
    <property type="component" value="Unassembled WGS sequence"/>
</dbReference>
<feature type="domain" description="Thioredoxin" evidence="4">
    <location>
        <begin position="640"/>
        <end position="761"/>
    </location>
</feature>
<evidence type="ECO:0000256" key="2">
    <source>
        <dbReference type="SAM" id="MobiDB-lite"/>
    </source>
</evidence>
<reference evidence="6" key="1">
    <citation type="submission" date="2015-02" db="EMBL/GenBank/DDBJ databases">
        <title>Genome sequencing for Strongylocentrotus purpuratus.</title>
        <authorList>
            <person name="Murali S."/>
            <person name="Liu Y."/>
            <person name="Vee V."/>
            <person name="English A."/>
            <person name="Wang M."/>
            <person name="Skinner E."/>
            <person name="Han Y."/>
            <person name="Muzny D.M."/>
            <person name="Worley K.C."/>
            <person name="Gibbs R.A."/>
        </authorList>
    </citation>
    <scope>NUCLEOTIDE SEQUENCE</scope>
</reference>
<organism evidence="5 6">
    <name type="scientific">Strongylocentrotus purpuratus</name>
    <name type="common">Purple sea urchin</name>
    <dbReference type="NCBI Taxonomy" id="7668"/>
    <lineage>
        <taxon>Eukaryota</taxon>
        <taxon>Metazoa</taxon>
        <taxon>Echinodermata</taxon>
        <taxon>Eleutherozoa</taxon>
        <taxon>Echinozoa</taxon>
        <taxon>Echinoidea</taxon>
        <taxon>Euechinoidea</taxon>
        <taxon>Echinacea</taxon>
        <taxon>Camarodonta</taxon>
        <taxon>Echinidea</taxon>
        <taxon>Strongylocentrotidae</taxon>
        <taxon>Strongylocentrotus</taxon>
    </lineage>
</organism>
<dbReference type="EnsemblMetazoa" id="XM_031000291">
    <property type="protein sequence ID" value="XP_030856151"/>
    <property type="gene ID" value="LOC576717"/>
</dbReference>
<dbReference type="InterPro" id="IPR036249">
    <property type="entry name" value="Thioredoxin-like_sf"/>
</dbReference>
<keyword evidence="6" id="KW-1185">Reference proteome</keyword>
<dbReference type="AlphaFoldDB" id="A0A7M7PUB0"/>
<dbReference type="PANTHER" id="PTHR45672">
    <property type="entry name" value="PROTEIN DISULFIDE-ISOMERASE C17H9.14C-RELATED"/>
    <property type="match status" value="1"/>
</dbReference>
<keyword evidence="3" id="KW-0732">Signal</keyword>
<comment type="similarity">
    <text evidence="1">Belongs to the protein disulfide isomerase family.</text>
</comment>
<dbReference type="GO" id="GO:0005783">
    <property type="term" value="C:endoplasmic reticulum"/>
    <property type="evidence" value="ECO:0000318"/>
    <property type="project" value="GO_Central"/>
</dbReference>
<dbReference type="PROSITE" id="PS00194">
    <property type="entry name" value="THIOREDOXIN_1"/>
    <property type="match status" value="3"/>
</dbReference>
<dbReference type="Gene3D" id="3.40.30.10">
    <property type="entry name" value="Glutaredoxin"/>
    <property type="match status" value="6"/>
</dbReference>
<accession>A0A7M7PUB0</accession>
<dbReference type="Pfam" id="PF00085">
    <property type="entry name" value="Thioredoxin"/>
    <property type="match status" value="6"/>
</dbReference>
<evidence type="ECO:0000259" key="4">
    <source>
        <dbReference type="PROSITE" id="PS51352"/>
    </source>
</evidence>
<dbReference type="PANTHER" id="PTHR45672:SF2">
    <property type="entry name" value="PROTEIN DISULFIDE-ISOMERASE A5"/>
    <property type="match status" value="1"/>
</dbReference>
<dbReference type="CDD" id="cd02997">
    <property type="entry name" value="PDI_a_PDIR"/>
    <property type="match status" value="5"/>
</dbReference>
<feature type="domain" description="Thioredoxin" evidence="4">
    <location>
        <begin position="258"/>
        <end position="382"/>
    </location>
</feature>
<evidence type="ECO:0000256" key="3">
    <source>
        <dbReference type="SAM" id="SignalP"/>
    </source>
</evidence>
<dbReference type="InterPro" id="IPR013766">
    <property type="entry name" value="Thioredoxin_domain"/>
</dbReference>
<dbReference type="OrthoDB" id="10264505at2759"/>
<dbReference type="KEGG" id="spu:576717"/>
<dbReference type="OMA" id="YHAPPTY"/>
<feature type="compositionally biased region" description="Pro residues" evidence="2">
    <location>
        <begin position="381"/>
        <end position="391"/>
    </location>
</feature>
<dbReference type="GO" id="GO:0003756">
    <property type="term" value="F:protein disulfide isomerase activity"/>
    <property type="evidence" value="ECO:0000318"/>
    <property type="project" value="GO_Central"/>
</dbReference>
<dbReference type="CTD" id="10954"/>
<proteinExistence type="inferred from homology"/>
<dbReference type="InterPro" id="IPR051063">
    <property type="entry name" value="PDI"/>
</dbReference>
<evidence type="ECO:0000256" key="1">
    <source>
        <dbReference type="ARBA" id="ARBA00006347"/>
    </source>
</evidence>
<dbReference type="InterPro" id="IPR017937">
    <property type="entry name" value="Thioredoxin_CS"/>
</dbReference>
<feature type="chain" id="PRO_5029758629" description="Thioredoxin domain-containing protein" evidence="3">
    <location>
        <begin position="28"/>
        <end position="784"/>
    </location>
</feature>
<dbReference type="SUPFAM" id="SSF52833">
    <property type="entry name" value="Thioredoxin-like"/>
    <property type="match status" value="6"/>
</dbReference>
<dbReference type="PRINTS" id="PR00421">
    <property type="entry name" value="THIOREDOXIN"/>
</dbReference>
<evidence type="ECO:0000313" key="6">
    <source>
        <dbReference type="Proteomes" id="UP000007110"/>
    </source>
</evidence>
<feature type="domain" description="Thioredoxin" evidence="4">
    <location>
        <begin position="384"/>
        <end position="505"/>
    </location>
</feature>
<dbReference type="InterPro" id="IPR046374">
    <property type="entry name" value="PDI_a_PDIR"/>
</dbReference>
<feature type="region of interest" description="Disordered" evidence="2">
    <location>
        <begin position="757"/>
        <end position="784"/>
    </location>
</feature>
<dbReference type="GO" id="GO:0006457">
    <property type="term" value="P:protein folding"/>
    <property type="evidence" value="ECO:0000318"/>
    <property type="project" value="GO_Central"/>
</dbReference>
<feature type="region of interest" description="Disordered" evidence="2">
    <location>
        <begin position="376"/>
        <end position="399"/>
    </location>
</feature>
<dbReference type="GeneID" id="576717"/>
<dbReference type="PROSITE" id="PS51352">
    <property type="entry name" value="THIOREDOXIN_2"/>
    <property type="match status" value="5"/>
</dbReference>
<protein>
    <recommendedName>
        <fullName evidence="4">Thioredoxin domain-containing protein</fullName>
    </recommendedName>
</protein>
<reference evidence="5" key="2">
    <citation type="submission" date="2021-01" db="UniProtKB">
        <authorList>
            <consortium name="EnsemblMetazoa"/>
        </authorList>
    </citation>
    <scope>IDENTIFICATION</scope>
</reference>
<sequence length="784" mass="88494">MAKFFGKVSRGLTTCILVSVLILATEAAKKNVNRKFVADFTDLKEFKKELRTHNNIMVLFSKDAKSAESLMNIYSDVAAEMKGLATLAFIDCSEAKKLCKKYKVSPLPTVLKHYKDGDYHKDYDRLMRKKSLINFLRDPEGDVPWEEEPDADDVIHIESTKEFEKLISKEKRPVLTMFYAPWCGHCKRMKPEFAGAATDLKGDAVLAGMDVDRPENMASRQAYNITGFPTILYFEKGKRKFDFGGERTRQGIIDWMEDPQEPKEPEKEAEWSDEENDVVHLEENFDDYIASHDSVLVMFYAPWCGHCKKMKPEYVEAAAELKENGLEGVMGAVDATKARALAERFEVKGFPTLKYFKNGEHAWDLNERTADKFVEHLTDPQEPPPPPPPEPSWSDSESEVDHLTDDNFKSFTKKKKHTLVMFYAPWCGHCKKAKPEYMGAAEEFKEENKVSYAAIDCTEHKDSCTAFGVTGYPTIKYFSYGKLVQDYTSGREEADFIRFMHNQLSPGSAPSEPPPPPPDVNFWAELDGGENVFQIDDSIFESFLTSSPSVLIMFYAPWCGHCKRMKPAFAEAATLAKEQNLPGRFAAVDATVAVMTASAFEVKGFPTLKYFKNGKEDMTYSGARTAEALLEFIKDPASVPPPPPPEPAWSDVPSAVNHLTGQTFGQFIQDNTHVLTMFYAPWCGHCKKAKPSFQQAAEIFKDTPGRKLAAVDCTVEKGLCEQYEVKGFPTLNLYSNGQFVEKYTGGRMAEDFEAYMQKTELPEQTSEETPESENLDTPKKKVEL</sequence>
<dbReference type="RefSeq" id="XP_030856151.1">
    <property type="nucleotide sequence ID" value="XM_031000291.1"/>
</dbReference>
<feature type="domain" description="Thioredoxin" evidence="4">
    <location>
        <begin position="137"/>
        <end position="257"/>
    </location>
</feature>
<feature type="compositionally biased region" description="Acidic residues" evidence="2">
    <location>
        <begin position="765"/>
        <end position="774"/>
    </location>
</feature>
<feature type="domain" description="Thioredoxin" evidence="4">
    <location>
        <begin position="511"/>
        <end position="638"/>
    </location>
</feature>
<feature type="signal peptide" evidence="3">
    <location>
        <begin position="1"/>
        <end position="27"/>
    </location>
</feature>